<dbReference type="SUPFAM" id="SSF53822">
    <property type="entry name" value="Periplasmic binding protein-like I"/>
    <property type="match status" value="1"/>
</dbReference>
<dbReference type="PANTHER" id="PTHR30146:SF109">
    <property type="entry name" value="HTH-TYPE TRANSCRIPTIONAL REGULATOR GALS"/>
    <property type="match status" value="1"/>
</dbReference>
<dbReference type="PRINTS" id="PR00036">
    <property type="entry name" value="HTHLACI"/>
</dbReference>
<dbReference type="Pfam" id="PF00356">
    <property type="entry name" value="LacI"/>
    <property type="match status" value="1"/>
</dbReference>
<name>A0A4V3ET03_9CLOT</name>
<protein>
    <submittedName>
        <fullName evidence="5">LacI family transcriptional regulator</fullName>
    </submittedName>
</protein>
<accession>A0A4V3ET03</accession>
<dbReference type="Gene3D" id="1.10.260.40">
    <property type="entry name" value="lambda repressor-like DNA-binding domains"/>
    <property type="match status" value="1"/>
</dbReference>
<evidence type="ECO:0000259" key="4">
    <source>
        <dbReference type="PROSITE" id="PS50932"/>
    </source>
</evidence>
<dbReference type="SMART" id="SM00354">
    <property type="entry name" value="HTH_LACI"/>
    <property type="match status" value="1"/>
</dbReference>
<keyword evidence="3" id="KW-0804">Transcription</keyword>
<dbReference type="Proteomes" id="UP000295325">
    <property type="component" value="Unassembled WGS sequence"/>
</dbReference>
<dbReference type="SUPFAM" id="SSF47413">
    <property type="entry name" value="lambda repressor-like DNA-binding domains"/>
    <property type="match status" value="1"/>
</dbReference>
<evidence type="ECO:0000313" key="6">
    <source>
        <dbReference type="Proteomes" id="UP000295325"/>
    </source>
</evidence>
<dbReference type="Gene3D" id="3.40.50.2300">
    <property type="match status" value="2"/>
</dbReference>
<feature type="domain" description="HTH lacI-type" evidence="4">
    <location>
        <begin position="3"/>
        <end position="57"/>
    </location>
</feature>
<proteinExistence type="predicted"/>
<keyword evidence="1" id="KW-0805">Transcription regulation</keyword>
<dbReference type="AlphaFoldDB" id="A0A4V3ET03"/>
<dbReference type="GO" id="GO:0003700">
    <property type="term" value="F:DNA-binding transcription factor activity"/>
    <property type="evidence" value="ECO:0007669"/>
    <property type="project" value="TreeGrafter"/>
</dbReference>
<dbReference type="PROSITE" id="PS50932">
    <property type="entry name" value="HTH_LACI_2"/>
    <property type="match status" value="1"/>
</dbReference>
<organism evidence="5 6">
    <name type="scientific">Fonticella tunisiensis</name>
    <dbReference type="NCBI Taxonomy" id="1096341"/>
    <lineage>
        <taxon>Bacteria</taxon>
        <taxon>Bacillati</taxon>
        <taxon>Bacillota</taxon>
        <taxon>Clostridia</taxon>
        <taxon>Eubacteriales</taxon>
        <taxon>Clostridiaceae</taxon>
        <taxon>Fonticella</taxon>
    </lineage>
</organism>
<dbReference type="PANTHER" id="PTHR30146">
    <property type="entry name" value="LACI-RELATED TRANSCRIPTIONAL REPRESSOR"/>
    <property type="match status" value="1"/>
</dbReference>
<keyword evidence="6" id="KW-1185">Reference proteome</keyword>
<evidence type="ECO:0000313" key="5">
    <source>
        <dbReference type="EMBL" id="TDT56507.1"/>
    </source>
</evidence>
<gene>
    <name evidence="5" type="ORF">EDD71_11350</name>
</gene>
<dbReference type="Pfam" id="PF13377">
    <property type="entry name" value="Peripla_BP_3"/>
    <property type="match status" value="1"/>
</dbReference>
<dbReference type="OrthoDB" id="9796186at2"/>
<evidence type="ECO:0000256" key="3">
    <source>
        <dbReference type="ARBA" id="ARBA00023163"/>
    </source>
</evidence>
<dbReference type="GO" id="GO:0000976">
    <property type="term" value="F:transcription cis-regulatory region binding"/>
    <property type="evidence" value="ECO:0007669"/>
    <property type="project" value="TreeGrafter"/>
</dbReference>
<dbReference type="CDD" id="cd06267">
    <property type="entry name" value="PBP1_LacI_sugar_binding-like"/>
    <property type="match status" value="1"/>
</dbReference>
<evidence type="ECO:0000256" key="2">
    <source>
        <dbReference type="ARBA" id="ARBA00023125"/>
    </source>
</evidence>
<dbReference type="InterPro" id="IPR046335">
    <property type="entry name" value="LacI/GalR-like_sensor"/>
</dbReference>
<comment type="caution">
    <text evidence="5">The sequence shown here is derived from an EMBL/GenBank/DDBJ whole genome shotgun (WGS) entry which is preliminary data.</text>
</comment>
<evidence type="ECO:0000256" key="1">
    <source>
        <dbReference type="ARBA" id="ARBA00023015"/>
    </source>
</evidence>
<sequence>MTVTIKDIAKIAGVSHATVSRSLNDSPLVAEKTKKRIKELADNLGFEFNANARSLSTNKTGTVCAIFPQKFGEFGASLYYISLLNQLRTSLEEEGIDLIVSFPKSSKTGESNIKRLIISKKVDGIIIIHPRLEKIDGQIINFMELSKIPYIFLHHYSSFYEENLADSIYTDHFYGGYNATDYLIKLGHKKIMCITSVGNSYEFEQRLNGYKAALNQNNIPVDENLILFGYRDIASGYNLVRDNIKSITDKGVTAIFAHTDLMAIGAMEALKEFNIKVPDDVSIVGYDDIELAEDFKPALTTIHQPREEIALLGCKRIVEMINGKKIKNKINIVLQTRLVVRESTKQIK</sequence>
<dbReference type="InterPro" id="IPR000843">
    <property type="entry name" value="HTH_LacI"/>
</dbReference>
<reference evidence="5 6" key="1">
    <citation type="submission" date="2019-03" db="EMBL/GenBank/DDBJ databases">
        <title>Genomic Encyclopedia of Type Strains, Phase IV (KMG-IV): sequencing the most valuable type-strain genomes for metagenomic binning, comparative biology and taxonomic classification.</title>
        <authorList>
            <person name="Goeker M."/>
        </authorList>
    </citation>
    <scope>NUCLEOTIDE SEQUENCE [LARGE SCALE GENOMIC DNA]</scope>
    <source>
        <strain evidence="5 6">DSM 24455</strain>
    </source>
</reference>
<dbReference type="InterPro" id="IPR028082">
    <property type="entry name" value="Peripla_BP_I"/>
</dbReference>
<dbReference type="CDD" id="cd01392">
    <property type="entry name" value="HTH_LacI"/>
    <property type="match status" value="1"/>
</dbReference>
<dbReference type="RefSeq" id="WP_133628396.1">
    <property type="nucleotide sequence ID" value="NZ_SOAZ01000013.1"/>
</dbReference>
<dbReference type="InterPro" id="IPR010982">
    <property type="entry name" value="Lambda_DNA-bd_dom_sf"/>
</dbReference>
<dbReference type="EMBL" id="SOAZ01000013">
    <property type="protein sequence ID" value="TDT56507.1"/>
    <property type="molecule type" value="Genomic_DNA"/>
</dbReference>
<keyword evidence="2" id="KW-0238">DNA-binding</keyword>